<dbReference type="InterPro" id="IPR035903">
    <property type="entry name" value="HesB-like_dom_sf"/>
</dbReference>
<accession>A0A8J3HP00</accession>
<dbReference type="PROSITE" id="PS01152">
    <property type="entry name" value="HESB"/>
    <property type="match status" value="1"/>
</dbReference>
<dbReference type="GO" id="GO:0016226">
    <property type="term" value="P:iron-sulfur cluster assembly"/>
    <property type="evidence" value="ECO:0007669"/>
    <property type="project" value="InterPro"/>
</dbReference>
<dbReference type="InterPro" id="IPR050322">
    <property type="entry name" value="Fe-S_cluster_asmbl/transfer"/>
</dbReference>
<dbReference type="Gene3D" id="2.60.300.12">
    <property type="entry name" value="HesB-like domain"/>
    <property type="match status" value="1"/>
</dbReference>
<evidence type="ECO:0000256" key="1">
    <source>
        <dbReference type="ARBA" id="ARBA00006718"/>
    </source>
</evidence>
<protein>
    <recommendedName>
        <fullName evidence="2">Core domain-containing protein</fullName>
    </recommendedName>
</protein>
<dbReference type="PANTHER" id="PTHR10072:SF41">
    <property type="entry name" value="IRON-SULFUR CLUSTER ASSEMBLY 1 HOMOLOG, MITOCHONDRIAL"/>
    <property type="match status" value="1"/>
</dbReference>
<dbReference type="EMBL" id="BNGU01000005">
    <property type="protein sequence ID" value="GHM59226.1"/>
    <property type="molecule type" value="Genomic_DNA"/>
</dbReference>
<gene>
    <name evidence="3" type="ORF">sL5_02190</name>
</gene>
<dbReference type="InterPro" id="IPR017870">
    <property type="entry name" value="FeS_cluster_insertion_CS"/>
</dbReference>
<sequence>MSFANRKNPITITDKALDRIKYLLDGKGQEVIGIRIIIKQKGCFGLKYNIEYAYEIRPFESTIEVMHSDEKVKILIDPKAIMFILGSEMDFVEDKFSSGFVFKNPNEKGRCGCGESFYV</sequence>
<proteinExistence type="inferred from homology"/>
<dbReference type="InterPro" id="IPR000361">
    <property type="entry name" value="ATAP_core_dom"/>
</dbReference>
<keyword evidence="4" id="KW-1185">Reference proteome</keyword>
<evidence type="ECO:0000259" key="2">
    <source>
        <dbReference type="Pfam" id="PF01521"/>
    </source>
</evidence>
<name>A0A8J3HP00_9RICK</name>
<feature type="domain" description="Core" evidence="2">
    <location>
        <begin position="10"/>
        <end position="115"/>
    </location>
</feature>
<dbReference type="AlphaFoldDB" id="A0A8J3HP00"/>
<dbReference type="SUPFAM" id="SSF89360">
    <property type="entry name" value="HesB-like domain"/>
    <property type="match status" value="1"/>
</dbReference>
<organism evidence="3 4">
    <name type="scientific">Candidatus Mesenet longicola</name>
    <dbReference type="NCBI Taxonomy" id="1892558"/>
    <lineage>
        <taxon>Bacteria</taxon>
        <taxon>Pseudomonadati</taxon>
        <taxon>Pseudomonadota</taxon>
        <taxon>Alphaproteobacteria</taxon>
        <taxon>Rickettsiales</taxon>
        <taxon>Anaplasmataceae</taxon>
        <taxon>Candidatus Mesenet</taxon>
    </lineage>
</organism>
<dbReference type="Proteomes" id="UP000637906">
    <property type="component" value="Unassembled WGS sequence"/>
</dbReference>
<evidence type="ECO:0000313" key="4">
    <source>
        <dbReference type="Proteomes" id="UP000637906"/>
    </source>
</evidence>
<dbReference type="InterPro" id="IPR016092">
    <property type="entry name" value="ATAP"/>
</dbReference>
<comment type="caution">
    <text evidence="3">The sequence shown here is derived from an EMBL/GenBank/DDBJ whole genome shotgun (WGS) entry which is preliminary data.</text>
</comment>
<dbReference type="NCBIfam" id="TIGR00049">
    <property type="entry name" value="iron-sulfur cluster assembly accessory protein"/>
    <property type="match status" value="1"/>
</dbReference>
<comment type="similarity">
    <text evidence="1">Belongs to the HesB/IscA family.</text>
</comment>
<dbReference type="Pfam" id="PF01521">
    <property type="entry name" value="Fe-S_biosyn"/>
    <property type="match status" value="1"/>
</dbReference>
<reference evidence="3 4" key="1">
    <citation type="journal article" date="2021" name="Microb. Ecol.">
        <title>Candidatus Mesenet longicola: Novel Endosymbionts of Brontispa longissima that Induce Cytoplasmic Incompatibility.</title>
        <authorList>
            <person name="Takano S."/>
            <person name="Gotoh Y."/>
            <person name="Hayashi T."/>
        </authorList>
    </citation>
    <scope>NUCLEOTIDE SEQUENCE [LARGE SCALE GENOMIC DNA]</scope>
    <source>
        <strain evidence="3">L5</strain>
    </source>
</reference>
<evidence type="ECO:0000313" key="3">
    <source>
        <dbReference type="EMBL" id="GHM59226.1"/>
    </source>
</evidence>
<dbReference type="GO" id="GO:0051537">
    <property type="term" value="F:2 iron, 2 sulfur cluster binding"/>
    <property type="evidence" value="ECO:0007669"/>
    <property type="project" value="UniProtKB-ARBA"/>
</dbReference>
<dbReference type="PANTHER" id="PTHR10072">
    <property type="entry name" value="IRON-SULFUR CLUSTER ASSEMBLY PROTEIN"/>
    <property type="match status" value="1"/>
</dbReference>
<dbReference type="GO" id="GO:0005737">
    <property type="term" value="C:cytoplasm"/>
    <property type="evidence" value="ECO:0007669"/>
    <property type="project" value="TreeGrafter"/>
</dbReference>